<reference evidence="1 2" key="1">
    <citation type="submission" date="2016-03" db="EMBL/GenBank/DDBJ databases">
        <authorList>
            <person name="Zhang H."/>
            <person name="Liu R."/>
            <person name="Wang M."/>
            <person name="Wang H."/>
            <person name="Wang L."/>
            <person name="Song L."/>
        </authorList>
    </citation>
    <scope>NUCLEOTIDE SEQUENCE [LARGE SCALE GENOMIC DNA]</scope>
    <source>
        <strain evidence="1 2">DSM 16099</strain>
    </source>
</reference>
<dbReference type="AlphaFoldDB" id="A0ABD4ELQ9"/>
<dbReference type="Proteomes" id="UP000075763">
    <property type="component" value="Unassembled WGS sequence"/>
</dbReference>
<sequence>MLALKGRPSYAWPKYSITEPVHYYDLIELKNPTYVRSLLTPNHVSNYKIHLLGNTKSKFKTTIKQYKRDTYAYVEALGVKREAVNNYHTPNEFFSWPRTRNLALLRANWLEIDVKEEIEKFDIRDRVKKLEKRVVDDIFQQLEANQFPPPTGYVCSGSGGVHFYWIYEPIAAKPMNVELWRSIAHKLKEKLRSNNIWHVDEGATGKIAGHMRIPGSMNHKTGLYARFFDGGAKYIFNELVEDFGLAAKLNKLQKRYARISSPIEPSQQKTSCPNDKPKPYRKYGHNIKEWWLKCVNIIKSHFNNLGYVPLGKRDKTAFILFVAFQHIDKNSAFERLLKVNQDFINLPTEELTNLVQTAKVVNYNYKKETLAEYIDSILGYVPDYLKPKEKIRLSVDEVQRRQKLSANSTAEKKRVRTNELILSTISELTILNEVKPTQKQVAEKTGLGLSTVKRYWQ</sequence>
<dbReference type="EMBL" id="LVCN01000051">
    <property type="protein sequence ID" value="KYL32152.1"/>
    <property type="molecule type" value="Genomic_DNA"/>
</dbReference>
<evidence type="ECO:0000313" key="1">
    <source>
        <dbReference type="EMBL" id="KYL32152.1"/>
    </source>
</evidence>
<evidence type="ECO:0008006" key="3">
    <source>
        <dbReference type="Google" id="ProtNLM"/>
    </source>
</evidence>
<gene>
    <name evidence="1" type="ORF">A2I96_18300</name>
</gene>
<comment type="caution">
    <text evidence="1">The sequence shown here is derived from an EMBL/GenBank/DDBJ whole genome shotgun (WGS) entry which is preliminary data.</text>
</comment>
<accession>A0ABD4ELQ9</accession>
<evidence type="ECO:0000313" key="2">
    <source>
        <dbReference type="Proteomes" id="UP000075763"/>
    </source>
</evidence>
<name>A0ABD4ELQ9_9GAMM</name>
<protein>
    <recommendedName>
        <fullName evidence="3">Primase C-terminal 1 domain-containing protein</fullName>
    </recommendedName>
</protein>
<proteinExistence type="predicted"/>
<organism evidence="1 2">
    <name type="scientific">Pseudoalteromonas tetraodonis</name>
    <dbReference type="NCBI Taxonomy" id="43659"/>
    <lineage>
        <taxon>Bacteria</taxon>
        <taxon>Pseudomonadati</taxon>
        <taxon>Pseudomonadota</taxon>
        <taxon>Gammaproteobacteria</taxon>
        <taxon>Alteromonadales</taxon>
        <taxon>Pseudoalteromonadaceae</taxon>
        <taxon>Pseudoalteromonas</taxon>
    </lineage>
</organism>
<dbReference type="RefSeq" id="WP_128583756.1">
    <property type="nucleotide sequence ID" value="NZ_JBKEFS010000010.1"/>
</dbReference>